<evidence type="ECO:0000259" key="3">
    <source>
        <dbReference type="Pfam" id="PF12416"/>
    </source>
</evidence>
<dbReference type="AlphaFoldDB" id="A0AAD5U121"/>
<accession>A0AAD5U121</accession>
<evidence type="ECO:0000313" key="4">
    <source>
        <dbReference type="EMBL" id="KAJ3217480.1"/>
    </source>
</evidence>
<organism evidence="4 5">
    <name type="scientific">Clydaea vesicula</name>
    <dbReference type="NCBI Taxonomy" id="447962"/>
    <lineage>
        <taxon>Eukaryota</taxon>
        <taxon>Fungi</taxon>
        <taxon>Fungi incertae sedis</taxon>
        <taxon>Chytridiomycota</taxon>
        <taxon>Chytridiomycota incertae sedis</taxon>
        <taxon>Chytridiomycetes</taxon>
        <taxon>Lobulomycetales</taxon>
        <taxon>Lobulomycetaceae</taxon>
        <taxon>Clydaea</taxon>
    </lineage>
</organism>
<name>A0AAD5U121_9FUNG</name>
<dbReference type="GO" id="GO:0005815">
    <property type="term" value="C:microtubule organizing center"/>
    <property type="evidence" value="ECO:0007669"/>
    <property type="project" value="TreeGrafter"/>
</dbReference>
<dbReference type="EMBL" id="JADGJW010000425">
    <property type="protein sequence ID" value="KAJ3217480.1"/>
    <property type="molecule type" value="Genomic_DNA"/>
</dbReference>
<dbReference type="PANTHER" id="PTHR21574">
    <property type="entry name" value="CENTROSOMAL PROTEIN OF 120 KDA"/>
    <property type="match status" value="1"/>
</dbReference>
<dbReference type="Gene3D" id="2.60.40.150">
    <property type="entry name" value="C2 domain"/>
    <property type="match status" value="1"/>
</dbReference>
<keyword evidence="5" id="KW-1185">Reference proteome</keyword>
<dbReference type="PANTHER" id="PTHR21574:SF0">
    <property type="entry name" value="CENTROSOMAL PROTEIN OF 120 KDA"/>
    <property type="match status" value="1"/>
</dbReference>
<keyword evidence="1" id="KW-0175">Coiled coil</keyword>
<comment type="caution">
    <text evidence="4">The sequence shown here is derived from an EMBL/GenBank/DDBJ whole genome shotgun (WGS) entry which is preliminary data.</text>
</comment>
<evidence type="ECO:0000313" key="5">
    <source>
        <dbReference type="Proteomes" id="UP001211065"/>
    </source>
</evidence>
<reference evidence="4" key="1">
    <citation type="submission" date="2020-05" db="EMBL/GenBank/DDBJ databases">
        <title>Phylogenomic resolution of chytrid fungi.</title>
        <authorList>
            <person name="Stajich J.E."/>
            <person name="Amses K."/>
            <person name="Simmons R."/>
            <person name="Seto K."/>
            <person name="Myers J."/>
            <person name="Bonds A."/>
            <person name="Quandt C.A."/>
            <person name="Barry K."/>
            <person name="Liu P."/>
            <person name="Grigoriev I."/>
            <person name="Longcore J.E."/>
            <person name="James T.Y."/>
        </authorList>
    </citation>
    <scope>NUCLEOTIDE SEQUENCE</scope>
    <source>
        <strain evidence="4">JEL0476</strain>
    </source>
</reference>
<feature type="domain" description="DUF3668" evidence="3">
    <location>
        <begin position="180"/>
        <end position="327"/>
    </location>
</feature>
<evidence type="ECO:0000256" key="2">
    <source>
        <dbReference type="SAM" id="MobiDB-lite"/>
    </source>
</evidence>
<proteinExistence type="predicted"/>
<feature type="compositionally biased region" description="Polar residues" evidence="2">
    <location>
        <begin position="337"/>
        <end position="350"/>
    </location>
</feature>
<feature type="region of interest" description="Disordered" evidence="2">
    <location>
        <begin position="335"/>
        <end position="371"/>
    </location>
</feature>
<dbReference type="InterPro" id="IPR039893">
    <property type="entry name" value="CEP120-like"/>
</dbReference>
<feature type="compositionally biased region" description="Polar residues" evidence="2">
    <location>
        <begin position="357"/>
        <end position="371"/>
    </location>
</feature>
<dbReference type="Pfam" id="PF12416">
    <property type="entry name" value="DUF3668"/>
    <property type="match status" value="1"/>
</dbReference>
<gene>
    <name evidence="4" type="ORF">HK099_005458</name>
</gene>
<dbReference type="InterPro" id="IPR022136">
    <property type="entry name" value="DUF3668"/>
</dbReference>
<dbReference type="Proteomes" id="UP001211065">
    <property type="component" value="Unassembled WGS sequence"/>
</dbReference>
<dbReference type="GO" id="GO:0010564">
    <property type="term" value="P:regulation of cell cycle process"/>
    <property type="evidence" value="ECO:0007669"/>
    <property type="project" value="TreeGrafter"/>
</dbReference>
<protein>
    <recommendedName>
        <fullName evidence="3">DUF3668 domain-containing protein</fullName>
    </recommendedName>
</protein>
<sequence length="848" mass="99566">MQKRSLLYSKTLSKIVLSIPLFDTELAWELDTKALGFLRSQRASLKMVLYSILPNNRRDTLGYIMLDLRGASQSTPATEKWYPLINSKQGGAFRPEIKISFSVTPSSQLMETTKEIPLKKQPKLNSSTQKQILLPTNFNVKVSNNNNNNINNQIKFEKIGENFYTIFNNASEKHFDKNFKIWELNITVAFAESLRLLLDTYRPNLSRSSEDGFHFLINFLESDFTTEKFYDLDNPIFNADGYCIKFKSSKENLISFFNQSSSFVLYLCHKNQVVGLTHVQLTTLINNFQEKSASIVEKVYNFFDANEQLPISHDSKVPNIGLSLKLELFNEEDNDKNQTYENKNLNFSPTRSEKSFASEQNQESPKNSLQNNFVKTLPKKKNFLENPKENFKVKPTENDNNTFINQKPQQEIKIQKKKIFNFNDKKVWRQYRFSIDFLCLTNFNLEEDCEIFMKYSYQPFGTNSFIKTSTISVLKEQKNEAIFLPHCFSAFEFIMSFERLKTYLDGVPLVIEVWKKGYGASSDVLLGTTTIDLSEVLNSPKEITRSEDIGEFLMQTCENKIGTVIGSEEYSYKKITDLKMNLSLEDFGEALTTREEENEEGEVDYNYETKFNDSEEKKAQYLSENMMEEIPSLKENLEYKTSLELEKFKKKEEEKFKLMMLEKERLLMQKFSEEFKKREKEREAILKKKIEEFRTLEQQLHNLLFELEVDQARRLHEEYTHQMELEKKKCKEYEIQNLKILKEKENVEKELKSLEKEFVQFKLNLNQTPESILNSDLLKMKEEKYGSYKNDDFFSSFDMDENIDPKVMEEIDRLIRERDGLLSTGVYSKNDLIIVELEKRVKSLINSN</sequence>
<dbReference type="InterPro" id="IPR035892">
    <property type="entry name" value="C2_domain_sf"/>
</dbReference>
<feature type="coiled-coil region" evidence="1">
    <location>
        <begin position="686"/>
        <end position="764"/>
    </location>
</feature>
<evidence type="ECO:0000256" key="1">
    <source>
        <dbReference type="SAM" id="Coils"/>
    </source>
</evidence>